<organism evidence="3 4">
    <name type="scientific">Candidatus Kaiserbacteria bacterium RIFCSPHIGHO2_02_FULL_56_30</name>
    <dbReference type="NCBI Taxonomy" id="1798499"/>
    <lineage>
        <taxon>Bacteria</taxon>
        <taxon>Candidatus Kaiseribacteriota</taxon>
    </lineage>
</organism>
<keyword evidence="2" id="KW-0472">Membrane</keyword>
<dbReference type="SUPFAM" id="SSF63817">
    <property type="entry name" value="Sortase"/>
    <property type="match status" value="1"/>
</dbReference>
<keyword evidence="2" id="KW-1133">Transmembrane helix</keyword>
<dbReference type="Gene3D" id="2.40.260.10">
    <property type="entry name" value="Sortase"/>
    <property type="match status" value="1"/>
</dbReference>
<sequence>MGRAITAAAVLWKAASKVRGRKWRFLAFFILVFLLSFATLAYFDLLPEHKPTQAVDPSFGSPLVQGEKVIENIPPEVPEHPVRIVVPAIGLDARVTNPVSVDIAVLDAALLEGAVHYPTSAKLGETGTVVIFGHSSYLPVVSNQNFKAFNDIQHLAEGDRIEVVGRGRRYIYEVTDVRHASAEEDGIPLATSGQVLTLATCDSFGAKTDRFVVTANFVESRALSS</sequence>
<protein>
    <recommendedName>
        <fullName evidence="5">Sortase</fullName>
    </recommendedName>
</protein>
<accession>A0A1F6E441</accession>
<evidence type="ECO:0000313" key="4">
    <source>
        <dbReference type="Proteomes" id="UP000177107"/>
    </source>
</evidence>
<dbReference type="AlphaFoldDB" id="A0A1F6E441"/>
<keyword evidence="1" id="KW-0378">Hydrolase</keyword>
<dbReference type="InterPro" id="IPR005754">
    <property type="entry name" value="Sortase"/>
</dbReference>
<dbReference type="Proteomes" id="UP000177107">
    <property type="component" value="Unassembled WGS sequence"/>
</dbReference>
<gene>
    <name evidence="3" type="ORF">A3C95_00925</name>
</gene>
<dbReference type="Pfam" id="PF04203">
    <property type="entry name" value="Sortase"/>
    <property type="match status" value="1"/>
</dbReference>
<proteinExistence type="predicted"/>
<reference evidence="3 4" key="1">
    <citation type="journal article" date="2016" name="Nat. Commun.">
        <title>Thousands of microbial genomes shed light on interconnected biogeochemical processes in an aquifer system.</title>
        <authorList>
            <person name="Anantharaman K."/>
            <person name="Brown C.T."/>
            <person name="Hug L.A."/>
            <person name="Sharon I."/>
            <person name="Castelle C.J."/>
            <person name="Probst A.J."/>
            <person name="Thomas B.C."/>
            <person name="Singh A."/>
            <person name="Wilkins M.J."/>
            <person name="Karaoz U."/>
            <person name="Brodie E.L."/>
            <person name="Williams K.H."/>
            <person name="Hubbard S.S."/>
            <person name="Banfield J.F."/>
        </authorList>
    </citation>
    <scope>NUCLEOTIDE SEQUENCE [LARGE SCALE GENOMIC DNA]</scope>
</reference>
<keyword evidence="2" id="KW-0812">Transmembrane</keyword>
<name>A0A1F6E441_9BACT</name>
<evidence type="ECO:0000313" key="3">
    <source>
        <dbReference type="EMBL" id="OGG67982.1"/>
    </source>
</evidence>
<evidence type="ECO:0000256" key="1">
    <source>
        <dbReference type="ARBA" id="ARBA00022801"/>
    </source>
</evidence>
<dbReference type="GO" id="GO:0016787">
    <property type="term" value="F:hydrolase activity"/>
    <property type="evidence" value="ECO:0007669"/>
    <property type="project" value="UniProtKB-KW"/>
</dbReference>
<dbReference type="InterPro" id="IPR023365">
    <property type="entry name" value="Sortase_dom-sf"/>
</dbReference>
<dbReference type="EMBL" id="MFLM01000016">
    <property type="protein sequence ID" value="OGG67982.1"/>
    <property type="molecule type" value="Genomic_DNA"/>
</dbReference>
<feature type="transmembrane region" description="Helical" evidence="2">
    <location>
        <begin position="26"/>
        <end position="43"/>
    </location>
</feature>
<comment type="caution">
    <text evidence="3">The sequence shown here is derived from an EMBL/GenBank/DDBJ whole genome shotgun (WGS) entry which is preliminary data.</text>
</comment>
<dbReference type="STRING" id="1798499.A3C95_00925"/>
<evidence type="ECO:0000256" key="2">
    <source>
        <dbReference type="SAM" id="Phobius"/>
    </source>
</evidence>
<evidence type="ECO:0008006" key="5">
    <source>
        <dbReference type="Google" id="ProtNLM"/>
    </source>
</evidence>